<dbReference type="PANTHER" id="PTHR42847">
    <property type="entry name" value="ALKANESULFONATE MONOOXYGENASE"/>
    <property type="match status" value="1"/>
</dbReference>
<organism evidence="6">
    <name type="scientific">marine sediment metagenome</name>
    <dbReference type="NCBI Taxonomy" id="412755"/>
    <lineage>
        <taxon>unclassified sequences</taxon>
        <taxon>metagenomes</taxon>
        <taxon>ecological metagenomes</taxon>
    </lineage>
</organism>
<evidence type="ECO:0000256" key="1">
    <source>
        <dbReference type="ARBA" id="ARBA00022630"/>
    </source>
</evidence>
<dbReference type="PANTHER" id="PTHR42847:SF4">
    <property type="entry name" value="ALKANESULFONATE MONOOXYGENASE-RELATED"/>
    <property type="match status" value="1"/>
</dbReference>
<dbReference type="Gene3D" id="3.20.20.30">
    <property type="entry name" value="Luciferase-like domain"/>
    <property type="match status" value="1"/>
</dbReference>
<dbReference type="EMBL" id="LAZR01033273">
    <property type="protein sequence ID" value="KKL48572.1"/>
    <property type="molecule type" value="Genomic_DNA"/>
</dbReference>
<gene>
    <name evidence="6" type="ORF">LCGC14_2324190</name>
</gene>
<evidence type="ECO:0000256" key="3">
    <source>
        <dbReference type="ARBA" id="ARBA00023002"/>
    </source>
</evidence>
<feature type="non-terminal residue" evidence="6">
    <location>
        <position position="1"/>
    </location>
</feature>
<dbReference type="SUPFAM" id="SSF51679">
    <property type="entry name" value="Bacterial luciferase-like"/>
    <property type="match status" value="1"/>
</dbReference>
<keyword evidence="4" id="KW-0503">Monooxygenase</keyword>
<evidence type="ECO:0000256" key="2">
    <source>
        <dbReference type="ARBA" id="ARBA00022643"/>
    </source>
</evidence>
<feature type="domain" description="Luciferase-like" evidence="5">
    <location>
        <begin position="5"/>
        <end position="77"/>
    </location>
</feature>
<evidence type="ECO:0000256" key="4">
    <source>
        <dbReference type="ARBA" id="ARBA00023033"/>
    </source>
</evidence>
<dbReference type="InterPro" id="IPR011251">
    <property type="entry name" value="Luciferase-like_dom"/>
</dbReference>
<comment type="caution">
    <text evidence="6">The sequence shown here is derived from an EMBL/GenBank/DDBJ whole genome shotgun (WGS) entry which is preliminary data.</text>
</comment>
<dbReference type="GO" id="GO:0008726">
    <property type="term" value="F:alkanesulfonate monooxygenase activity"/>
    <property type="evidence" value="ECO:0007669"/>
    <property type="project" value="TreeGrafter"/>
</dbReference>
<keyword evidence="3" id="KW-0560">Oxidoreductase</keyword>
<keyword evidence="1" id="KW-0285">Flavoprotein</keyword>
<dbReference type="AlphaFoldDB" id="A0A0F9FBP7"/>
<dbReference type="Pfam" id="PF00296">
    <property type="entry name" value="Bac_luciferase"/>
    <property type="match status" value="1"/>
</dbReference>
<proteinExistence type="predicted"/>
<protein>
    <recommendedName>
        <fullName evidence="5">Luciferase-like domain-containing protein</fullName>
    </recommendedName>
</protein>
<dbReference type="GO" id="GO:0046306">
    <property type="term" value="P:alkanesulfonate catabolic process"/>
    <property type="evidence" value="ECO:0007669"/>
    <property type="project" value="TreeGrafter"/>
</dbReference>
<sequence>DWEGPERVKRFKEQIEVIDRLLRQSVSNYDGQFYRLKEAKMNPAPVQKPRPPLTIAAMGDTMLKIAAQYADTWNSYGSTDWRAPVDIIFENTKTRVELIDKYCEDIGRNPESLSHSMLFYSKNSLKIFKNEENFSKIVRQYQGIGIDEFIFYLPFYESEKRSVLNKVAEDIIPSLR</sequence>
<dbReference type="InterPro" id="IPR036661">
    <property type="entry name" value="Luciferase-like_sf"/>
</dbReference>
<reference evidence="6" key="1">
    <citation type="journal article" date="2015" name="Nature">
        <title>Complex archaea that bridge the gap between prokaryotes and eukaryotes.</title>
        <authorList>
            <person name="Spang A."/>
            <person name="Saw J.H."/>
            <person name="Jorgensen S.L."/>
            <person name="Zaremba-Niedzwiedzka K."/>
            <person name="Martijn J."/>
            <person name="Lind A.E."/>
            <person name="van Eijk R."/>
            <person name="Schleper C."/>
            <person name="Guy L."/>
            <person name="Ettema T.J."/>
        </authorList>
    </citation>
    <scope>NUCLEOTIDE SEQUENCE</scope>
</reference>
<evidence type="ECO:0000313" key="6">
    <source>
        <dbReference type="EMBL" id="KKL48572.1"/>
    </source>
</evidence>
<accession>A0A0F9FBP7</accession>
<name>A0A0F9FBP7_9ZZZZ</name>
<dbReference type="InterPro" id="IPR050172">
    <property type="entry name" value="SsuD_RutA_monooxygenase"/>
</dbReference>
<evidence type="ECO:0000259" key="5">
    <source>
        <dbReference type="Pfam" id="PF00296"/>
    </source>
</evidence>
<keyword evidence="2" id="KW-0288">FMN</keyword>